<organism evidence="2 3">
    <name type="scientific">Heterodera trifolii</name>
    <dbReference type="NCBI Taxonomy" id="157864"/>
    <lineage>
        <taxon>Eukaryota</taxon>
        <taxon>Metazoa</taxon>
        <taxon>Ecdysozoa</taxon>
        <taxon>Nematoda</taxon>
        <taxon>Chromadorea</taxon>
        <taxon>Rhabditida</taxon>
        <taxon>Tylenchina</taxon>
        <taxon>Tylenchomorpha</taxon>
        <taxon>Tylenchoidea</taxon>
        <taxon>Heteroderidae</taxon>
        <taxon>Heteroderinae</taxon>
        <taxon>Heterodera</taxon>
    </lineage>
</organism>
<sequence>MARVCVDAGAALTAHQLCPIVAMPIEVERTGADSSPSALAATTPAGTADCISGVGCRCGGAHSNWGCNADHGGGAAPVADHAVLRDVRGTDRRFGTMTDRDLAGHRSESARQMNPMID</sequence>
<feature type="compositionally biased region" description="Basic and acidic residues" evidence="1">
    <location>
        <begin position="95"/>
        <end position="109"/>
    </location>
</feature>
<dbReference type="Proteomes" id="UP001620626">
    <property type="component" value="Unassembled WGS sequence"/>
</dbReference>
<reference evidence="2 3" key="1">
    <citation type="submission" date="2024-10" db="EMBL/GenBank/DDBJ databases">
        <authorList>
            <person name="Kim D."/>
        </authorList>
    </citation>
    <scope>NUCLEOTIDE SEQUENCE [LARGE SCALE GENOMIC DNA]</scope>
    <source>
        <strain evidence="2">BH-2024</strain>
    </source>
</reference>
<keyword evidence="3" id="KW-1185">Reference proteome</keyword>
<feature type="region of interest" description="Disordered" evidence="1">
    <location>
        <begin position="95"/>
        <end position="118"/>
    </location>
</feature>
<proteinExistence type="predicted"/>
<comment type="caution">
    <text evidence="2">The sequence shown here is derived from an EMBL/GenBank/DDBJ whole genome shotgun (WGS) entry which is preliminary data.</text>
</comment>
<evidence type="ECO:0000313" key="3">
    <source>
        <dbReference type="Proteomes" id="UP001620626"/>
    </source>
</evidence>
<protein>
    <submittedName>
        <fullName evidence="2">Uncharacterized protein</fullName>
    </submittedName>
</protein>
<evidence type="ECO:0000256" key="1">
    <source>
        <dbReference type="SAM" id="MobiDB-lite"/>
    </source>
</evidence>
<accession>A0ABD2LYV0</accession>
<dbReference type="EMBL" id="JBICBT010000216">
    <property type="protein sequence ID" value="KAL3120268.1"/>
    <property type="molecule type" value="Genomic_DNA"/>
</dbReference>
<evidence type="ECO:0000313" key="2">
    <source>
        <dbReference type="EMBL" id="KAL3120268.1"/>
    </source>
</evidence>
<dbReference type="AlphaFoldDB" id="A0ABD2LYV0"/>
<gene>
    <name evidence="2" type="ORF">niasHT_010047</name>
</gene>
<name>A0ABD2LYV0_9BILA</name>